<keyword evidence="6" id="KW-1185">Reference proteome</keyword>
<gene>
    <name evidence="5" type="ORF">PoB_003855900</name>
</gene>
<feature type="domain" description="EF-hand" evidence="4">
    <location>
        <begin position="87"/>
        <end position="122"/>
    </location>
</feature>
<dbReference type="InterPro" id="IPR018247">
    <property type="entry name" value="EF_Hand_1_Ca_BS"/>
</dbReference>
<dbReference type="Gene3D" id="1.10.238.10">
    <property type="entry name" value="EF-hand"/>
    <property type="match status" value="2"/>
</dbReference>
<dbReference type="Pfam" id="PF13499">
    <property type="entry name" value="EF-hand_7"/>
    <property type="match status" value="2"/>
</dbReference>
<dbReference type="InterPro" id="IPR050230">
    <property type="entry name" value="CALM/Myosin/TropC-like"/>
</dbReference>
<evidence type="ECO:0000259" key="4">
    <source>
        <dbReference type="PROSITE" id="PS50222"/>
    </source>
</evidence>
<dbReference type="InterPro" id="IPR002048">
    <property type="entry name" value="EF_hand_dom"/>
</dbReference>
<dbReference type="AlphaFoldDB" id="A0AAV4B067"/>
<dbReference type="PANTHER" id="PTHR23048:SF0">
    <property type="entry name" value="CALMODULIN LIKE 3"/>
    <property type="match status" value="1"/>
</dbReference>
<dbReference type="FunFam" id="1.10.238.10:FF:000001">
    <property type="entry name" value="Calmodulin 1"/>
    <property type="match status" value="1"/>
</dbReference>
<feature type="domain" description="EF-hand" evidence="4">
    <location>
        <begin position="123"/>
        <end position="157"/>
    </location>
</feature>
<sequence>MSKSQSKKEEQEQEKVWREIFELFDKDKNGHICKEELGHVMRALDMDPTQKELDAAVKELDKDGNGVIEYHDFKFYMQKMKRLSYDERKNEMLRAFQLIDKNNDKFIDSKELMATLTSLGEPLSEAEVNAMIKVADVNKDGKIDYEEFVKFIIAPCL</sequence>
<reference evidence="5 6" key="1">
    <citation type="journal article" date="2021" name="Elife">
        <title>Chloroplast acquisition without the gene transfer in kleptoplastic sea slugs, Plakobranchus ocellatus.</title>
        <authorList>
            <person name="Maeda T."/>
            <person name="Takahashi S."/>
            <person name="Yoshida T."/>
            <person name="Shimamura S."/>
            <person name="Takaki Y."/>
            <person name="Nagai Y."/>
            <person name="Toyoda A."/>
            <person name="Suzuki Y."/>
            <person name="Arimoto A."/>
            <person name="Ishii H."/>
            <person name="Satoh N."/>
            <person name="Nishiyama T."/>
            <person name="Hasebe M."/>
            <person name="Maruyama T."/>
            <person name="Minagawa J."/>
            <person name="Obokata J."/>
            <person name="Shigenobu S."/>
        </authorList>
    </citation>
    <scope>NUCLEOTIDE SEQUENCE [LARGE SCALE GENOMIC DNA]</scope>
</reference>
<keyword evidence="2" id="KW-0106">Calcium</keyword>
<protein>
    <submittedName>
        <fullName evidence="5">Calmodulin</fullName>
    </submittedName>
</protein>
<evidence type="ECO:0000313" key="6">
    <source>
        <dbReference type="Proteomes" id="UP000735302"/>
    </source>
</evidence>
<evidence type="ECO:0000256" key="3">
    <source>
        <dbReference type="ARBA" id="ARBA00023179"/>
    </source>
</evidence>
<dbReference type="InterPro" id="IPR011992">
    <property type="entry name" value="EF-hand-dom_pair"/>
</dbReference>
<name>A0AAV4B067_9GAST</name>
<accession>A0AAV4B067</accession>
<organism evidence="5 6">
    <name type="scientific">Plakobranchus ocellatus</name>
    <dbReference type="NCBI Taxonomy" id="259542"/>
    <lineage>
        <taxon>Eukaryota</taxon>
        <taxon>Metazoa</taxon>
        <taxon>Spiralia</taxon>
        <taxon>Lophotrochozoa</taxon>
        <taxon>Mollusca</taxon>
        <taxon>Gastropoda</taxon>
        <taxon>Heterobranchia</taxon>
        <taxon>Euthyneura</taxon>
        <taxon>Panpulmonata</taxon>
        <taxon>Sacoglossa</taxon>
        <taxon>Placobranchoidea</taxon>
        <taxon>Plakobranchidae</taxon>
        <taxon>Plakobranchus</taxon>
    </lineage>
</organism>
<dbReference type="Proteomes" id="UP000735302">
    <property type="component" value="Unassembled WGS sequence"/>
</dbReference>
<dbReference type="EMBL" id="BLXT01004371">
    <property type="protein sequence ID" value="GFO12054.1"/>
    <property type="molecule type" value="Genomic_DNA"/>
</dbReference>
<keyword evidence="1" id="KW-0677">Repeat</keyword>
<dbReference type="GO" id="GO:0016460">
    <property type="term" value="C:myosin II complex"/>
    <property type="evidence" value="ECO:0007669"/>
    <property type="project" value="TreeGrafter"/>
</dbReference>
<feature type="domain" description="EF-hand" evidence="4">
    <location>
        <begin position="48"/>
        <end position="83"/>
    </location>
</feature>
<dbReference type="PANTHER" id="PTHR23048">
    <property type="entry name" value="MYOSIN LIGHT CHAIN 1, 3"/>
    <property type="match status" value="1"/>
</dbReference>
<proteinExistence type="predicted"/>
<evidence type="ECO:0000256" key="2">
    <source>
        <dbReference type="ARBA" id="ARBA00022837"/>
    </source>
</evidence>
<dbReference type="SMART" id="SM00054">
    <property type="entry name" value="EFh"/>
    <property type="match status" value="4"/>
</dbReference>
<comment type="caution">
    <text evidence="5">The sequence shown here is derived from an EMBL/GenBank/DDBJ whole genome shotgun (WGS) entry which is preliminary data.</text>
</comment>
<dbReference type="GO" id="GO:0005509">
    <property type="term" value="F:calcium ion binding"/>
    <property type="evidence" value="ECO:0007669"/>
    <property type="project" value="InterPro"/>
</dbReference>
<dbReference type="PROSITE" id="PS50222">
    <property type="entry name" value="EF_HAND_2"/>
    <property type="match status" value="4"/>
</dbReference>
<keyword evidence="3" id="KW-0514">Muscle protein</keyword>
<evidence type="ECO:0000313" key="5">
    <source>
        <dbReference type="EMBL" id="GFO12054.1"/>
    </source>
</evidence>
<dbReference type="CDD" id="cd00051">
    <property type="entry name" value="EFh"/>
    <property type="match status" value="2"/>
</dbReference>
<feature type="domain" description="EF-hand" evidence="4">
    <location>
        <begin position="12"/>
        <end position="47"/>
    </location>
</feature>
<evidence type="ECO:0000256" key="1">
    <source>
        <dbReference type="ARBA" id="ARBA00022737"/>
    </source>
</evidence>
<dbReference type="PROSITE" id="PS00018">
    <property type="entry name" value="EF_HAND_1"/>
    <property type="match status" value="4"/>
</dbReference>
<dbReference type="SUPFAM" id="SSF47473">
    <property type="entry name" value="EF-hand"/>
    <property type="match status" value="1"/>
</dbReference>